<dbReference type="SUPFAM" id="SSF56059">
    <property type="entry name" value="Glutathione synthetase ATP-binding domain-like"/>
    <property type="match status" value="1"/>
</dbReference>
<keyword evidence="4" id="KW-1185">Reference proteome</keyword>
<keyword evidence="1" id="KW-0547">Nucleotide-binding</keyword>
<dbReference type="Gene3D" id="3.30.1490.20">
    <property type="entry name" value="ATP-grasp fold, A domain"/>
    <property type="match status" value="1"/>
</dbReference>
<gene>
    <name evidence="3" type="ORF">PZA18_20335</name>
</gene>
<protein>
    <submittedName>
        <fullName evidence="3">ATP-grasp domain-containing protein</fullName>
    </submittedName>
</protein>
<evidence type="ECO:0000259" key="2">
    <source>
        <dbReference type="PROSITE" id="PS50975"/>
    </source>
</evidence>
<dbReference type="EMBL" id="JARRAF010000037">
    <property type="protein sequence ID" value="MDK2126391.1"/>
    <property type="molecule type" value="Genomic_DNA"/>
</dbReference>
<dbReference type="Pfam" id="PF02655">
    <property type="entry name" value="ATP-grasp_3"/>
    <property type="match status" value="1"/>
</dbReference>
<dbReference type="InterPro" id="IPR003806">
    <property type="entry name" value="ATP-grasp_PylC-type"/>
</dbReference>
<dbReference type="Pfam" id="PF21360">
    <property type="entry name" value="PylC-like_N"/>
    <property type="match status" value="1"/>
</dbReference>
<reference evidence="3" key="1">
    <citation type="submission" date="2023-03" db="EMBL/GenBank/DDBJ databases">
        <title>Chitinimonas shenzhenensis gen. nov., sp. nov., a novel member of family Burkholderiaceae isolated from activated sludge collected in Shen Zhen, China.</title>
        <authorList>
            <person name="Wang X."/>
        </authorList>
    </citation>
    <scope>NUCLEOTIDE SEQUENCE</scope>
    <source>
        <strain evidence="3">DQS-5</strain>
    </source>
</reference>
<dbReference type="RefSeq" id="WP_284102710.1">
    <property type="nucleotide sequence ID" value="NZ_JARRAF010000037.1"/>
</dbReference>
<dbReference type="Gene3D" id="3.30.470.20">
    <property type="entry name" value="ATP-grasp fold, B domain"/>
    <property type="match status" value="1"/>
</dbReference>
<proteinExistence type="predicted"/>
<keyword evidence="1" id="KW-0067">ATP-binding</keyword>
<dbReference type="InterPro" id="IPR013815">
    <property type="entry name" value="ATP_grasp_subdomain_1"/>
</dbReference>
<evidence type="ECO:0000313" key="4">
    <source>
        <dbReference type="Proteomes" id="UP001172778"/>
    </source>
</evidence>
<dbReference type="Proteomes" id="UP001172778">
    <property type="component" value="Unassembled WGS sequence"/>
</dbReference>
<organism evidence="3 4">
    <name type="scientific">Parachitinimonas caeni</name>
    <dbReference type="NCBI Taxonomy" id="3031301"/>
    <lineage>
        <taxon>Bacteria</taxon>
        <taxon>Pseudomonadati</taxon>
        <taxon>Pseudomonadota</taxon>
        <taxon>Betaproteobacteria</taxon>
        <taxon>Neisseriales</taxon>
        <taxon>Chitinibacteraceae</taxon>
        <taxon>Parachitinimonas</taxon>
    </lineage>
</organism>
<accession>A0ABT7E248</accession>
<dbReference type="InterPro" id="IPR048764">
    <property type="entry name" value="PylC_N"/>
</dbReference>
<evidence type="ECO:0000256" key="1">
    <source>
        <dbReference type="PROSITE-ProRule" id="PRU00409"/>
    </source>
</evidence>
<sequence>MIQTCYLITGIGGDIAQNTARIVREVRPHARIIGSDLHERHAGRLFVDACYCLPPATAPDYLPALRALLAEQAVSHVLPMTEPELNFLAGLPTLPEGVQWFLCGAAAIRAGVDKLDTTRQLLALGIDMPWTVPVAEGALEYPCMLKPRRGSGSRGVFKIEDASDAAYHVRKSPDAVFQQLLEPAEREVTCAIFRARSGEVRVLQLQRRLIGGLTGWAETIHDPAVEALCGEIAEKLDIRGCCNVQLRRTDAGPKVFEINPRISSTALMRHLLGFCDVQWWLDDADGQLGKDYQPIPAGREVVRVFDAAVLR</sequence>
<dbReference type="PROSITE" id="PS50975">
    <property type="entry name" value="ATP_GRASP"/>
    <property type="match status" value="1"/>
</dbReference>
<dbReference type="InterPro" id="IPR011761">
    <property type="entry name" value="ATP-grasp"/>
</dbReference>
<name>A0ABT7E248_9NEIS</name>
<dbReference type="Gene3D" id="3.40.50.20">
    <property type="match status" value="1"/>
</dbReference>
<evidence type="ECO:0000313" key="3">
    <source>
        <dbReference type="EMBL" id="MDK2126391.1"/>
    </source>
</evidence>
<feature type="domain" description="ATP-grasp" evidence="2">
    <location>
        <begin position="116"/>
        <end position="285"/>
    </location>
</feature>
<comment type="caution">
    <text evidence="3">The sequence shown here is derived from an EMBL/GenBank/DDBJ whole genome shotgun (WGS) entry which is preliminary data.</text>
</comment>